<evidence type="ECO:0000313" key="4">
    <source>
        <dbReference type="Proteomes" id="UP000288805"/>
    </source>
</evidence>
<dbReference type="Proteomes" id="UP000288805">
    <property type="component" value="Unassembled WGS sequence"/>
</dbReference>
<gene>
    <name evidence="3" type="primary">YchF1_4</name>
    <name evidence="3" type="ORF">CK203_051910</name>
</gene>
<organism evidence="3 4">
    <name type="scientific">Vitis vinifera</name>
    <name type="common">Grape</name>
    <dbReference type="NCBI Taxonomy" id="29760"/>
    <lineage>
        <taxon>Eukaryota</taxon>
        <taxon>Viridiplantae</taxon>
        <taxon>Streptophyta</taxon>
        <taxon>Embryophyta</taxon>
        <taxon>Tracheophyta</taxon>
        <taxon>Spermatophyta</taxon>
        <taxon>Magnoliopsida</taxon>
        <taxon>eudicotyledons</taxon>
        <taxon>Gunneridae</taxon>
        <taxon>Pentapetalae</taxon>
        <taxon>rosids</taxon>
        <taxon>Vitales</taxon>
        <taxon>Vitaceae</taxon>
        <taxon>Viteae</taxon>
        <taxon>Vitis</taxon>
    </lineage>
</organism>
<proteinExistence type="predicted"/>
<evidence type="ECO:0000256" key="2">
    <source>
        <dbReference type="SAM" id="Phobius"/>
    </source>
</evidence>
<dbReference type="InterPro" id="IPR023192">
    <property type="entry name" value="TGS-like_dom_sf"/>
</dbReference>
<evidence type="ECO:0000256" key="1">
    <source>
        <dbReference type="SAM" id="MobiDB-lite"/>
    </source>
</evidence>
<dbReference type="EMBL" id="QGNW01000252">
    <property type="protein sequence ID" value="RVW81525.1"/>
    <property type="molecule type" value="Genomic_DNA"/>
</dbReference>
<dbReference type="AlphaFoldDB" id="A0A438HAQ0"/>
<reference evidence="3 4" key="1">
    <citation type="journal article" date="2018" name="PLoS Genet.">
        <title>Population sequencing reveals clonal diversity and ancestral inbreeding in the grapevine cultivar Chardonnay.</title>
        <authorList>
            <person name="Roach M.J."/>
            <person name="Johnson D.L."/>
            <person name="Bohlmann J."/>
            <person name="van Vuuren H.J."/>
            <person name="Jones S.J."/>
            <person name="Pretorius I.S."/>
            <person name="Schmidt S.A."/>
            <person name="Borneman A.R."/>
        </authorList>
    </citation>
    <scope>NUCLEOTIDE SEQUENCE [LARGE SCALE GENOMIC DNA]</scope>
    <source>
        <strain evidence="4">cv. Chardonnay</strain>
        <tissue evidence="3">Leaf</tissue>
    </source>
</reference>
<protein>
    <submittedName>
        <fullName evidence="3">Obg-like ATPase 1</fullName>
    </submittedName>
</protein>
<evidence type="ECO:0000313" key="3">
    <source>
        <dbReference type="EMBL" id="RVW81525.1"/>
    </source>
</evidence>
<keyword evidence="2" id="KW-1133">Transmembrane helix</keyword>
<keyword evidence="2" id="KW-0812">Transmembrane</keyword>
<name>A0A438HAQ0_VITVI</name>
<sequence>MALREAEVPVGINHIFNIRIPGLHWPVVAVFAKSMVKAFIEDGKDVRLGDWKAADVEILNTFQLLTAKPVVYLALMMDINKWDEVVFGNVVICNAWILKLILWLGALNKQGLDLRSEMEERYRRAAYLQEISWRYQQDQYRWCLVPEAIEKEEKCTGEAFWKVISPVLLNLGRDKVLATDAFDLHVGSRIGNKALQQPAYTAHPKFPPSRNPLATPGTCAP</sequence>
<feature type="region of interest" description="Disordered" evidence="1">
    <location>
        <begin position="201"/>
        <end position="221"/>
    </location>
</feature>
<comment type="caution">
    <text evidence="3">The sequence shown here is derived from an EMBL/GenBank/DDBJ whole genome shotgun (WGS) entry which is preliminary data.</text>
</comment>
<accession>A0A438HAQ0</accession>
<keyword evidence="2" id="KW-0472">Membrane</keyword>
<feature type="transmembrane region" description="Helical" evidence="2">
    <location>
        <begin position="85"/>
        <end position="106"/>
    </location>
</feature>
<dbReference type="Gene3D" id="1.10.150.300">
    <property type="entry name" value="TGS-like domain"/>
    <property type="match status" value="1"/>
</dbReference>